<gene>
    <name evidence="4" type="ORF">K8V56_07645</name>
</gene>
<reference evidence="4" key="1">
    <citation type="journal article" date="2021" name="PeerJ">
        <title>Extensive microbial diversity within the chicken gut microbiome revealed by metagenomics and culture.</title>
        <authorList>
            <person name="Gilroy R."/>
            <person name="Ravi A."/>
            <person name="Getino M."/>
            <person name="Pursley I."/>
            <person name="Horton D.L."/>
            <person name="Alikhan N.F."/>
            <person name="Baker D."/>
            <person name="Gharbi K."/>
            <person name="Hall N."/>
            <person name="Watson M."/>
            <person name="Adriaenssens E.M."/>
            <person name="Foster-Nyarko E."/>
            <person name="Jarju S."/>
            <person name="Secka A."/>
            <person name="Antonio M."/>
            <person name="Oren A."/>
            <person name="Chaudhuri R.R."/>
            <person name="La Ragione R."/>
            <person name="Hildebrand F."/>
            <person name="Pallen M.J."/>
        </authorList>
    </citation>
    <scope>NUCLEOTIDE SEQUENCE</scope>
    <source>
        <strain evidence="4">CHK171-7178</strain>
    </source>
</reference>
<protein>
    <submittedName>
        <fullName evidence="4">Helix-turn-helix transcriptional regulator</fullName>
    </submittedName>
</protein>
<name>A0A921FZ04_SPOPS</name>
<evidence type="ECO:0000313" key="4">
    <source>
        <dbReference type="EMBL" id="HJF31637.1"/>
    </source>
</evidence>
<dbReference type="Proteomes" id="UP000698173">
    <property type="component" value="Unassembled WGS sequence"/>
</dbReference>
<dbReference type="SUPFAM" id="SSF53850">
    <property type="entry name" value="Periplasmic binding protein-like II"/>
    <property type="match status" value="1"/>
</dbReference>
<dbReference type="NCBIfam" id="TIGR01764">
    <property type="entry name" value="excise"/>
    <property type="match status" value="1"/>
</dbReference>
<feature type="domain" description="PBP" evidence="2">
    <location>
        <begin position="99"/>
        <end position="288"/>
    </location>
</feature>
<dbReference type="Gene3D" id="3.40.190.10">
    <property type="entry name" value="Periplasmic binding protein-like II"/>
    <property type="match status" value="1"/>
</dbReference>
<dbReference type="InterPro" id="IPR010093">
    <property type="entry name" value="SinI_DNA-bd"/>
</dbReference>
<dbReference type="Pfam" id="PF12728">
    <property type="entry name" value="HTH_17"/>
    <property type="match status" value="1"/>
</dbReference>
<dbReference type="Pfam" id="PF12727">
    <property type="entry name" value="PBP_like"/>
    <property type="match status" value="1"/>
</dbReference>
<feature type="compositionally biased region" description="Basic and acidic residues" evidence="1">
    <location>
        <begin position="58"/>
        <end position="70"/>
    </location>
</feature>
<feature type="region of interest" description="Disordered" evidence="1">
    <location>
        <begin position="58"/>
        <end position="80"/>
    </location>
</feature>
<dbReference type="EMBL" id="DYWT01000129">
    <property type="protein sequence ID" value="HJF31637.1"/>
    <property type="molecule type" value="Genomic_DNA"/>
</dbReference>
<organism evidence="4 5">
    <name type="scientific">Sporosarcina psychrophila</name>
    <name type="common">Bacillus psychrophilus</name>
    <dbReference type="NCBI Taxonomy" id="1476"/>
    <lineage>
        <taxon>Bacteria</taxon>
        <taxon>Bacillati</taxon>
        <taxon>Bacillota</taxon>
        <taxon>Bacilli</taxon>
        <taxon>Bacillales</taxon>
        <taxon>Caryophanaceae</taxon>
        <taxon>Sporosarcina</taxon>
    </lineage>
</organism>
<evidence type="ECO:0000259" key="2">
    <source>
        <dbReference type="Pfam" id="PF12727"/>
    </source>
</evidence>
<dbReference type="InterPro" id="IPR024370">
    <property type="entry name" value="PBP_domain"/>
</dbReference>
<evidence type="ECO:0000313" key="5">
    <source>
        <dbReference type="Proteomes" id="UP000698173"/>
    </source>
</evidence>
<dbReference type="PANTHER" id="PTHR38431">
    <property type="entry name" value="BLL2305 PROTEIN"/>
    <property type="match status" value="1"/>
</dbReference>
<proteinExistence type="predicted"/>
<reference evidence="4" key="2">
    <citation type="submission" date="2021-09" db="EMBL/GenBank/DDBJ databases">
        <authorList>
            <person name="Gilroy R."/>
        </authorList>
    </citation>
    <scope>NUCLEOTIDE SEQUENCE</scope>
    <source>
        <strain evidence="4">CHK171-7178</strain>
    </source>
</reference>
<sequence>MREDISYTTEEIAQILKVSKLTVYDLIKKEELPSYRVGRQIRVDAHDLSAYKERAKSGRNIKRVDTHRPENPSFESKSSTTTRQIIISGQDLSLDILANYIEKNSNGYRPLRSYTGSLNSLVSMYQEEADVVSTHLFDGDTGEYNVPYIRKILVGQPYLIVNFLSRWEGFYVRKGNPKNIQSWTDLTKPGITMINREKGSGVRVLIDEKFRVEGISPYRVNGYESEELNHIGVASKVAGGDADVGIGIEKAARLVDVDFIPLIEERYDLVILKTEQNEGLIDLLTRILQSDSFQKEIKSIGGYDLSQTGNVIYETF</sequence>
<feature type="domain" description="Helix-turn-helix" evidence="3">
    <location>
        <begin position="7"/>
        <end position="54"/>
    </location>
</feature>
<evidence type="ECO:0000256" key="1">
    <source>
        <dbReference type="SAM" id="MobiDB-lite"/>
    </source>
</evidence>
<evidence type="ECO:0000259" key="3">
    <source>
        <dbReference type="Pfam" id="PF12728"/>
    </source>
</evidence>
<dbReference type="PANTHER" id="PTHR38431:SF1">
    <property type="entry name" value="BLL2305 PROTEIN"/>
    <property type="match status" value="1"/>
</dbReference>
<dbReference type="AlphaFoldDB" id="A0A921FZ04"/>
<dbReference type="GO" id="GO:0003677">
    <property type="term" value="F:DNA binding"/>
    <property type="evidence" value="ECO:0007669"/>
    <property type="project" value="InterPro"/>
</dbReference>
<accession>A0A921FZ04</accession>
<dbReference type="InterPro" id="IPR041657">
    <property type="entry name" value="HTH_17"/>
</dbReference>
<comment type="caution">
    <text evidence="4">The sequence shown here is derived from an EMBL/GenBank/DDBJ whole genome shotgun (WGS) entry which is preliminary data.</text>
</comment>